<comment type="catalytic activity">
    <reaction evidence="5">
        <text>hydrogencarbonate + H(+) = CO2 + H2O</text>
        <dbReference type="Rhea" id="RHEA:10748"/>
        <dbReference type="ChEBI" id="CHEBI:15377"/>
        <dbReference type="ChEBI" id="CHEBI:15378"/>
        <dbReference type="ChEBI" id="CHEBI:16526"/>
        <dbReference type="ChEBI" id="CHEBI:17544"/>
        <dbReference type="EC" id="4.2.1.1"/>
    </reaction>
</comment>
<reference evidence="7 8" key="1">
    <citation type="submission" date="2019-04" db="EMBL/GenBank/DDBJ databases">
        <title>Bacillus sediminilitoris sp. nov., isolated from a tidal flat sediment on the East China Sea.</title>
        <authorList>
            <person name="Wei Y."/>
            <person name="Mao H."/>
            <person name="Fang J."/>
        </authorList>
    </citation>
    <scope>NUCLEOTIDE SEQUENCE [LARGE SCALE GENOMIC DNA]</scope>
    <source>
        <strain evidence="7 8">DSL-17</strain>
    </source>
</reference>
<comment type="cofactor">
    <cofactor evidence="6">
        <name>Zn(2+)</name>
        <dbReference type="ChEBI" id="CHEBI:29105"/>
    </cofactor>
    <text evidence="6">Binds 1 zinc ion per subunit.</text>
</comment>
<dbReference type="SUPFAM" id="SSF53056">
    <property type="entry name" value="beta-carbonic anhydrase, cab"/>
    <property type="match status" value="1"/>
</dbReference>
<keyword evidence="4 6" id="KW-0862">Zinc</keyword>
<evidence type="ECO:0000256" key="2">
    <source>
        <dbReference type="ARBA" id="ARBA00012925"/>
    </source>
</evidence>
<comment type="similarity">
    <text evidence="1">Belongs to the beta-class carbonic anhydrase family.</text>
</comment>
<comment type="caution">
    <text evidence="7">The sequence shown here is derived from an EMBL/GenBank/DDBJ whole genome shotgun (WGS) entry which is preliminary data.</text>
</comment>
<evidence type="ECO:0000256" key="3">
    <source>
        <dbReference type="ARBA" id="ARBA00022723"/>
    </source>
</evidence>
<evidence type="ECO:0000256" key="4">
    <source>
        <dbReference type="ARBA" id="ARBA00022833"/>
    </source>
</evidence>
<keyword evidence="8" id="KW-1185">Reference proteome</keyword>
<dbReference type="PANTHER" id="PTHR43175">
    <property type="entry name" value="CARBONIC ANHYDRASE"/>
    <property type="match status" value="1"/>
</dbReference>
<dbReference type="EC" id="4.2.1.1" evidence="2"/>
<evidence type="ECO:0000313" key="7">
    <source>
        <dbReference type="EMBL" id="THF78223.1"/>
    </source>
</evidence>
<dbReference type="CDD" id="cd03379">
    <property type="entry name" value="beta_CA_cladeD"/>
    <property type="match status" value="1"/>
</dbReference>
<dbReference type="InterPro" id="IPR001765">
    <property type="entry name" value="Carbonic_anhydrase"/>
</dbReference>
<proteinExistence type="inferred from homology"/>
<dbReference type="GO" id="GO:0004089">
    <property type="term" value="F:carbonate dehydratase activity"/>
    <property type="evidence" value="ECO:0007669"/>
    <property type="project" value="UniProtKB-EC"/>
</dbReference>
<protein>
    <recommendedName>
        <fullName evidence="2">carbonic anhydrase</fullName>
        <ecNumber evidence="2">4.2.1.1</ecNumber>
    </recommendedName>
</protein>
<dbReference type="GO" id="GO:0008270">
    <property type="term" value="F:zinc ion binding"/>
    <property type="evidence" value="ECO:0007669"/>
    <property type="project" value="InterPro"/>
</dbReference>
<feature type="binding site" evidence="6">
    <location>
        <position position="40"/>
    </location>
    <ligand>
        <name>Zn(2+)</name>
        <dbReference type="ChEBI" id="CHEBI:29105"/>
    </ligand>
</feature>
<dbReference type="EMBL" id="SSNT01000012">
    <property type="protein sequence ID" value="THF78223.1"/>
    <property type="molecule type" value="Genomic_DNA"/>
</dbReference>
<sequence length="198" mass="21834">MTIISSVLNYNKTFVDQNKYEEFQTTKYPDKKAVILTCMDTRLVELLPKAMGLRNGDVKMIKNAGAVVSHPFGSIMRSILVAIYELKAEEVCVIGHHECGMVGLHSSPLLEAAKQKGVSEERINTLTNAGIDLSKWLTGFQCVEESVKNSVQMIKNHPLMPNHIAVHGLVIHPGTGKLDLVVDGYSTVHSSNNEIYSI</sequence>
<dbReference type="InterPro" id="IPR036874">
    <property type="entry name" value="Carbonic_anhydrase_sf"/>
</dbReference>
<organism evidence="7 8">
    <name type="scientific">Metabacillus sediminilitoris</name>
    <dbReference type="NCBI Taxonomy" id="2567941"/>
    <lineage>
        <taxon>Bacteria</taxon>
        <taxon>Bacillati</taxon>
        <taxon>Bacillota</taxon>
        <taxon>Bacilli</taxon>
        <taxon>Bacillales</taxon>
        <taxon>Bacillaceae</taxon>
        <taxon>Metabacillus</taxon>
    </lineage>
</organism>
<feature type="binding site" evidence="6">
    <location>
        <position position="99"/>
    </location>
    <ligand>
        <name>Zn(2+)</name>
        <dbReference type="ChEBI" id="CHEBI:29105"/>
    </ligand>
</feature>
<dbReference type="OrthoDB" id="9792260at2"/>
<evidence type="ECO:0000256" key="6">
    <source>
        <dbReference type="PIRSR" id="PIRSR601765-1"/>
    </source>
</evidence>
<dbReference type="PANTHER" id="PTHR43175:SF3">
    <property type="entry name" value="CARBON DISULFIDE HYDROLASE"/>
    <property type="match status" value="1"/>
</dbReference>
<dbReference type="AlphaFoldDB" id="A0A4S4BT27"/>
<dbReference type="RefSeq" id="WP_136355939.1">
    <property type="nucleotide sequence ID" value="NZ_CP046266.1"/>
</dbReference>
<dbReference type="SMART" id="SM00947">
    <property type="entry name" value="Pro_CA"/>
    <property type="match status" value="1"/>
</dbReference>
<gene>
    <name evidence="7" type="ORF">E6W99_16870</name>
</gene>
<keyword evidence="3 6" id="KW-0479">Metal-binding</keyword>
<evidence type="ECO:0000256" key="1">
    <source>
        <dbReference type="ARBA" id="ARBA00006217"/>
    </source>
</evidence>
<dbReference type="Gene3D" id="3.40.1050.10">
    <property type="entry name" value="Carbonic anhydrase"/>
    <property type="match status" value="1"/>
</dbReference>
<dbReference type="Proteomes" id="UP000310334">
    <property type="component" value="Unassembled WGS sequence"/>
</dbReference>
<evidence type="ECO:0000313" key="8">
    <source>
        <dbReference type="Proteomes" id="UP000310334"/>
    </source>
</evidence>
<dbReference type="Pfam" id="PF00484">
    <property type="entry name" value="Pro_CA"/>
    <property type="match status" value="1"/>
</dbReference>
<evidence type="ECO:0000256" key="5">
    <source>
        <dbReference type="ARBA" id="ARBA00048348"/>
    </source>
</evidence>
<accession>A0A4S4BT27</accession>
<name>A0A4S4BT27_9BACI</name>
<feature type="binding site" evidence="6">
    <location>
        <position position="96"/>
    </location>
    <ligand>
        <name>Zn(2+)</name>
        <dbReference type="ChEBI" id="CHEBI:29105"/>
    </ligand>
</feature>
<feature type="binding site" evidence="6">
    <location>
        <position position="38"/>
    </location>
    <ligand>
        <name>Zn(2+)</name>
        <dbReference type="ChEBI" id="CHEBI:29105"/>
    </ligand>
</feature>